<proteinExistence type="predicted"/>
<reference evidence="2 3" key="1">
    <citation type="submission" date="2019-02" db="EMBL/GenBank/DDBJ databases">
        <title>Arcanobacterium bovis sp. nov., isolated from the milk of a cow with mastitis.</title>
        <authorList>
            <person name="Sammra O."/>
            <person name="Foster G."/>
            <person name="Hassan A."/>
            <person name="Alssahen M."/>
            <person name="Laemmler C."/>
            <person name="Borowiak M."/>
            <person name="Malorny B."/>
            <person name="Abdulmawjood A."/>
        </authorList>
    </citation>
    <scope>NUCLEOTIDE SEQUENCE [LARGE SCALE GENOMIC DNA]</scope>
    <source>
        <strain evidence="2 3">C605018/01/1</strain>
    </source>
</reference>
<gene>
    <name evidence="2" type="ORF">EZJ44_08415</name>
</gene>
<dbReference type="OrthoDB" id="4560943at2"/>
<keyword evidence="3" id="KW-1185">Reference proteome</keyword>
<protein>
    <recommendedName>
        <fullName evidence="4">Centromere-binding protein ParB C-terminal domain-containing protein</fullName>
    </recommendedName>
</protein>
<dbReference type="Proteomes" id="UP000293036">
    <property type="component" value="Unassembled WGS sequence"/>
</dbReference>
<evidence type="ECO:0008006" key="4">
    <source>
        <dbReference type="Google" id="ProtNLM"/>
    </source>
</evidence>
<evidence type="ECO:0000256" key="1">
    <source>
        <dbReference type="SAM" id="MobiDB-lite"/>
    </source>
</evidence>
<evidence type="ECO:0000313" key="2">
    <source>
        <dbReference type="EMBL" id="TBW20733.1"/>
    </source>
</evidence>
<feature type="region of interest" description="Disordered" evidence="1">
    <location>
        <begin position="23"/>
        <end position="42"/>
    </location>
</feature>
<dbReference type="Gene3D" id="6.10.180.30">
    <property type="match status" value="1"/>
</dbReference>
<comment type="caution">
    <text evidence="2">The sequence shown here is derived from an EMBL/GenBank/DDBJ whole genome shotgun (WGS) entry which is preliminary data.</text>
</comment>
<sequence>MKLPDRDALSKATINDPIIAGNTSEADSAVSASNATKTSRAVSAGMAGKSGDLIKKFTIRVPESLLGRIRAAYLNDLANGHEIVSLSTWASEHLEKAVIDSENAYNDGEPYREVGVGTVPLGRI</sequence>
<organism evidence="2 3">
    <name type="scientific">Arcanobacterium bovis</name>
    <dbReference type="NCBI Taxonomy" id="2529275"/>
    <lineage>
        <taxon>Bacteria</taxon>
        <taxon>Bacillati</taxon>
        <taxon>Actinomycetota</taxon>
        <taxon>Actinomycetes</taxon>
        <taxon>Actinomycetales</taxon>
        <taxon>Actinomycetaceae</taxon>
        <taxon>Arcanobacterium</taxon>
    </lineage>
</organism>
<feature type="compositionally biased region" description="Polar residues" evidence="1">
    <location>
        <begin position="23"/>
        <end position="41"/>
    </location>
</feature>
<dbReference type="EMBL" id="SJDT01000011">
    <property type="protein sequence ID" value="TBW20733.1"/>
    <property type="molecule type" value="Genomic_DNA"/>
</dbReference>
<accession>A0A4Q9UYT1</accession>
<name>A0A4Q9UYT1_9ACTO</name>
<dbReference type="RefSeq" id="WP_131282479.1">
    <property type="nucleotide sequence ID" value="NZ_JBHSLR010000004.1"/>
</dbReference>
<evidence type="ECO:0000313" key="3">
    <source>
        <dbReference type="Proteomes" id="UP000293036"/>
    </source>
</evidence>
<dbReference type="AlphaFoldDB" id="A0A4Q9UYT1"/>